<feature type="region of interest" description="Disordered" evidence="1">
    <location>
        <begin position="1"/>
        <end position="36"/>
    </location>
</feature>
<evidence type="ECO:0008006" key="4">
    <source>
        <dbReference type="Google" id="ProtNLM"/>
    </source>
</evidence>
<gene>
    <name evidence="2" type="ORF">BU16DRAFT_161585</name>
</gene>
<proteinExistence type="predicted"/>
<organism evidence="2 3">
    <name type="scientific">Lophium mytilinum</name>
    <dbReference type="NCBI Taxonomy" id="390894"/>
    <lineage>
        <taxon>Eukaryota</taxon>
        <taxon>Fungi</taxon>
        <taxon>Dikarya</taxon>
        <taxon>Ascomycota</taxon>
        <taxon>Pezizomycotina</taxon>
        <taxon>Dothideomycetes</taxon>
        <taxon>Pleosporomycetidae</taxon>
        <taxon>Mytilinidiales</taxon>
        <taxon>Mytilinidiaceae</taxon>
        <taxon>Lophium</taxon>
    </lineage>
</organism>
<dbReference type="AlphaFoldDB" id="A0A6A6QAZ0"/>
<evidence type="ECO:0000313" key="2">
    <source>
        <dbReference type="EMBL" id="KAF2489638.1"/>
    </source>
</evidence>
<dbReference type="Gene3D" id="3.10.490.10">
    <property type="entry name" value="Gamma-glutamyl cyclotransferase-like"/>
    <property type="match status" value="1"/>
</dbReference>
<dbReference type="EMBL" id="MU004198">
    <property type="protein sequence ID" value="KAF2489638.1"/>
    <property type="molecule type" value="Genomic_DNA"/>
</dbReference>
<dbReference type="OrthoDB" id="1044435at2759"/>
<reference evidence="2" key="1">
    <citation type="journal article" date="2020" name="Stud. Mycol.">
        <title>101 Dothideomycetes genomes: a test case for predicting lifestyles and emergence of pathogens.</title>
        <authorList>
            <person name="Haridas S."/>
            <person name="Albert R."/>
            <person name="Binder M."/>
            <person name="Bloem J."/>
            <person name="Labutti K."/>
            <person name="Salamov A."/>
            <person name="Andreopoulos B."/>
            <person name="Baker S."/>
            <person name="Barry K."/>
            <person name="Bills G."/>
            <person name="Bluhm B."/>
            <person name="Cannon C."/>
            <person name="Castanera R."/>
            <person name="Culley D."/>
            <person name="Daum C."/>
            <person name="Ezra D."/>
            <person name="Gonzalez J."/>
            <person name="Henrissat B."/>
            <person name="Kuo A."/>
            <person name="Liang C."/>
            <person name="Lipzen A."/>
            <person name="Lutzoni F."/>
            <person name="Magnuson J."/>
            <person name="Mondo S."/>
            <person name="Nolan M."/>
            <person name="Ohm R."/>
            <person name="Pangilinan J."/>
            <person name="Park H.-J."/>
            <person name="Ramirez L."/>
            <person name="Alfaro M."/>
            <person name="Sun H."/>
            <person name="Tritt A."/>
            <person name="Yoshinaga Y."/>
            <person name="Zwiers L.-H."/>
            <person name="Turgeon B."/>
            <person name="Goodwin S."/>
            <person name="Spatafora J."/>
            <person name="Crous P."/>
            <person name="Grigoriev I."/>
        </authorList>
    </citation>
    <scope>NUCLEOTIDE SEQUENCE</scope>
    <source>
        <strain evidence="2">CBS 269.34</strain>
    </source>
</reference>
<keyword evidence="3" id="KW-1185">Reference proteome</keyword>
<accession>A0A6A6QAZ0</accession>
<evidence type="ECO:0000256" key="1">
    <source>
        <dbReference type="SAM" id="MobiDB-lite"/>
    </source>
</evidence>
<dbReference type="Proteomes" id="UP000799750">
    <property type="component" value="Unassembled WGS sequence"/>
</dbReference>
<protein>
    <recommendedName>
        <fullName evidence="4">Gamma-glutamylcyclotransferase AIG2-like domain-containing protein</fullName>
    </recommendedName>
</protein>
<name>A0A6A6QAZ0_9PEZI</name>
<sequence length="204" mass="22456">MACRISTPNNSPQQQSERSASTVGRFPTQAQTTGDQYNSLPDLLQQAMANQFSAYDLRGFVALAEPPMFLFGSIMFPWVLNMVLELDDPRQMAQLMTPGNIRGYEAYEIEHAYNTTIIPSGHPGKQVKGLVLCGLNEVGVEAVEDYLGLDPPSYLRKELADVEITLSGGEKRTIGAVCYPWDGARTLLRPWPRDISTGSISNVS</sequence>
<evidence type="ECO:0000313" key="3">
    <source>
        <dbReference type="Proteomes" id="UP000799750"/>
    </source>
</evidence>